<dbReference type="SMART" id="SM00855">
    <property type="entry name" value="PGAM"/>
    <property type="match status" value="1"/>
</dbReference>
<feature type="domain" description="Methionyl/Valyl/Leucyl/Isoleucyl-tRNA synthetase anticodon-binding" evidence="17">
    <location>
        <begin position="902"/>
        <end position="1054"/>
    </location>
</feature>
<dbReference type="GO" id="GO:0008270">
    <property type="term" value="F:zinc ion binding"/>
    <property type="evidence" value="ECO:0007669"/>
    <property type="project" value="UniProtKB-UniRule"/>
</dbReference>
<dbReference type="GO" id="GO:0000049">
    <property type="term" value="F:tRNA binding"/>
    <property type="evidence" value="ECO:0007669"/>
    <property type="project" value="InterPro"/>
</dbReference>
<reference evidence="18 19" key="1">
    <citation type="journal article" date="2016" name="Nat. Commun.">
        <title>Thousands of microbial genomes shed light on interconnected biogeochemical processes in an aquifer system.</title>
        <authorList>
            <person name="Anantharaman K."/>
            <person name="Brown C.T."/>
            <person name="Hug L.A."/>
            <person name="Sharon I."/>
            <person name="Castelle C.J."/>
            <person name="Probst A.J."/>
            <person name="Thomas B.C."/>
            <person name="Singh A."/>
            <person name="Wilkins M.J."/>
            <person name="Karaoz U."/>
            <person name="Brodie E.L."/>
            <person name="Williams K.H."/>
            <person name="Hubbard S.S."/>
            <person name="Banfield J.F."/>
        </authorList>
    </citation>
    <scope>NUCLEOTIDE SEQUENCE [LARGE SCALE GENOMIC DNA]</scope>
</reference>
<keyword evidence="12 15" id="KW-0030">Aminoacyl-tRNA synthetase</keyword>
<dbReference type="Gene3D" id="3.90.740.10">
    <property type="entry name" value="Valyl/Leucyl/Isoleucyl-tRNA synthetase, editing domain"/>
    <property type="match status" value="1"/>
</dbReference>
<dbReference type="SUPFAM" id="SSF53254">
    <property type="entry name" value="Phosphoglycerate mutase-like"/>
    <property type="match status" value="1"/>
</dbReference>
<comment type="domain">
    <text evidence="15">IleRS has two distinct active sites: one for aminoacylation and one for editing. The misactivated valine is translocated from the active site to the editing site, which sterically excludes the correctly activated isoleucine. The single editing site contains two valyl binding pockets, one specific for each substrate (Val-AMP or Val-tRNA(Ile)).</text>
</comment>
<organism evidence="18 19">
    <name type="scientific">Candidatus Sungbacteria bacterium RIFCSPLOWO2_01_FULL_60_25</name>
    <dbReference type="NCBI Taxonomy" id="1802281"/>
    <lineage>
        <taxon>Bacteria</taxon>
        <taxon>Candidatus Sungiibacteriota</taxon>
    </lineage>
</organism>
<dbReference type="GO" id="GO:0005524">
    <property type="term" value="F:ATP binding"/>
    <property type="evidence" value="ECO:0007669"/>
    <property type="project" value="UniProtKB-UniRule"/>
</dbReference>
<dbReference type="PANTHER" id="PTHR42780:SF1">
    <property type="entry name" value="ISOLEUCINE--TRNA LIGASE, CYTOPLASMIC"/>
    <property type="match status" value="1"/>
</dbReference>
<dbReference type="InterPro" id="IPR029033">
    <property type="entry name" value="His_PPase_superfam"/>
</dbReference>
<feature type="short sequence motif" description="'KMSKS' region" evidence="15">
    <location>
        <begin position="818"/>
        <end position="822"/>
    </location>
</feature>
<dbReference type="PRINTS" id="PR00984">
    <property type="entry name" value="TRNASYNTHILE"/>
</dbReference>
<dbReference type="Pfam" id="PF00300">
    <property type="entry name" value="His_Phos_1"/>
    <property type="match status" value="1"/>
</dbReference>
<sequence length="1189" mass="136618">MNITKRNDSRQLDLPKREEGVLKFWEDHDTFQKTLLKTKGGKPFVFYEGPPTANGSPGIHHFEARAFKDCIPRYKTMRGFYVERKAGWDTHGLPVEIQVEKELGLKSKKEIEKFGIGKFNAKCRESVWRYKEEWDRFTKRIGFWLDLEHPYITYETPYIESLWWAIKEFSKKKLLYRDFKVVPWCTRCETALSTHELGLGYKAVKDRSVWIRFRVKSDEKRWANTSILSWTTTPWTLPGNVALAINPDEDYVCIPDPEAKKQWVIMGQKRFRAMVEESKFPPEYRSSLMLDDIDTFKGKEIVGLRYEPLFPVRELASDASHRVYAADFVTMEEGSGVVHTAVMYGDDDYRLGKKVGLPTFHTVDETGRFIRTLGGGLAGLPVKDAETEEKIIQSLREGGLLFREEQYEHEYPFCWRCEMPLLYYAREAWWVKVSSLRNDLVRNNEEINWVPEHIKQGRFGEFLKEARDWAFSRERFWGTPLPVWVCEKCKHHEVIGSLEELSEHAGPSENTYLVLRHGESEAMMLGIVSSEHDSYPLTEKGKKEIENAAKKLKDKKIDLIFSSPILRAKESAEISGRALGIEAKIADELSETNFGILSGKPVAGYHQLCSAPIDYFTKAPMGGENLNDVKRRVARLMRRLEKEYEGKTILLVSHNDPIWLLSGIGQGLNNEEIVDRHPRHTMFVEPAGFRDVTWLNLPRDETGDVNLHRPFVDELELECPRCRGAMRRVPEVCDVWFDSGGMPFAQYHFPFAFDEGKETRNRKQETALPFPADYICEAIDQTRGWFYTLLAVATALGREAPYKNVISLGHVLDKEGQKMSKSKGNIVDPEDMIGKYGADAIRWYFFTINGPGDPKRFDEKDLILKLRGPLATLWNSFVLFDTYVEKIINYKFIIHNSRSVLDQWAMARLDELTRGVTDRLDAYDIVGAARLIETFIADDFSNWYLRRSRRRFQKPESGKEKDEAAAVTAHALLTLAELMAPFTPFLAEAVYQELKKKLGLQEESVHLREWPRAQGTKNKKQKTGLREAMAEVRRIAAFALSERAKVGIRVRQPLGKLKVRSLKFKVPDEVLELLKDEVNVKQIVVDPKQKSEIELDATVTPELRREGLLRELIRNIQEMRRDAGFRPVEKIHVQVDGDAALTALIGSARAFLEREVGAGDVSVGGKRKVLAERDVTLDGASLWIGIRKA</sequence>
<dbReference type="InterPro" id="IPR023586">
    <property type="entry name" value="Ile-tRNA-ligase_type2"/>
</dbReference>
<dbReference type="Gene3D" id="1.10.730.10">
    <property type="entry name" value="Isoleucyl-tRNA Synthetase, Domain 1"/>
    <property type="match status" value="1"/>
</dbReference>
<evidence type="ECO:0000256" key="1">
    <source>
        <dbReference type="ARBA" id="ARBA00001947"/>
    </source>
</evidence>
<keyword evidence="6 15" id="KW-0436">Ligase</keyword>
<evidence type="ECO:0000256" key="4">
    <source>
        <dbReference type="ARBA" id="ARBA00011245"/>
    </source>
</evidence>
<feature type="domain" description="Aminoacyl-tRNA synthetase class Ia" evidence="16">
    <location>
        <begin position="704"/>
        <end position="846"/>
    </location>
</feature>
<dbReference type="InterPro" id="IPR002300">
    <property type="entry name" value="aa-tRNA-synth_Ia"/>
</dbReference>
<keyword evidence="11 15" id="KW-0648">Protein biosynthesis</keyword>
<dbReference type="Gene3D" id="3.40.50.1240">
    <property type="entry name" value="Phosphoglycerate mutase-like"/>
    <property type="match status" value="1"/>
</dbReference>
<dbReference type="EC" id="6.1.1.5" evidence="15"/>
<dbReference type="InterPro" id="IPR009008">
    <property type="entry name" value="Val/Leu/Ile-tRNA-synth_edit"/>
</dbReference>
<evidence type="ECO:0000256" key="3">
    <source>
        <dbReference type="ARBA" id="ARBA00007078"/>
    </source>
</evidence>
<comment type="subcellular location">
    <subcellularLocation>
        <location evidence="2 15">Cytoplasm</location>
    </subcellularLocation>
</comment>
<evidence type="ECO:0000256" key="13">
    <source>
        <dbReference type="ARBA" id="ARBA00025217"/>
    </source>
</evidence>
<dbReference type="Pfam" id="PF00133">
    <property type="entry name" value="tRNA-synt_1"/>
    <property type="match status" value="2"/>
</dbReference>
<keyword evidence="10 15" id="KW-0067">ATP-binding</keyword>
<evidence type="ECO:0000256" key="5">
    <source>
        <dbReference type="ARBA" id="ARBA00022490"/>
    </source>
</evidence>
<evidence type="ECO:0000256" key="6">
    <source>
        <dbReference type="ARBA" id="ARBA00022598"/>
    </source>
</evidence>
<evidence type="ECO:0000256" key="7">
    <source>
        <dbReference type="ARBA" id="ARBA00022723"/>
    </source>
</evidence>
<dbReference type="GO" id="GO:0002161">
    <property type="term" value="F:aminoacyl-tRNA deacylase activity"/>
    <property type="evidence" value="ECO:0007669"/>
    <property type="project" value="InterPro"/>
</dbReference>
<comment type="catalytic activity">
    <reaction evidence="14 15">
        <text>tRNA(Ile) + L-isoleucine + ATP = L-isoleucyl-tRNA(Ile) + AMP + diphosphate</text>
        <dbReference type="Rhea" id="RHEA:11060"/>
        <dbReference type="Rhea" id="RHEA-COMP:9666"/>
        <dbReference type="Rhea" id="RHEA-COMP:9695"/>
        <dbReference type="ChEBI" id="CHEBI:30616"/>
        <dbReference type="ChEBI" id="CHEBI:33019"/>
        <dbReference type="ChEBI" id="CHEBI:58045"/>
        <dbReference type="ChEBI" id="CHEBI:78442"/>
        <dbReference type="ChEBI" id="CHEBI:78528"/>
        <dbReference type="ChEBI" id="CHEBI:456215"/>
        <dbReference type="EC" id="6.1.1.5"/>
    </reaction>
</comment>
<dbReference type="SUPFAM" id="SSF47323">
    <property type="entry name" value="Anticodon-binding domain of a subclass of class I aminoacyl-tRNA synthetases"/>
    <property type="match status" value="1"/>
</dbReference>
<evidence type="ECO:0000256" key="10">
    <source>
        <dbReference type="ARBA" id="ARBA00022840"/>
    </source>
</evidence>
<keyword evidence="9 15" id="KW-0862">Zinc</keyword>
<evidence type="ECO:0000313" key="18">
    <source>
        <dbReference type="EMBL" id="OHA08997.1"/>
    </source>
</evidence>
<dbReference type="FunFam" id="3.40.50.620:FF:000063">
    <property type="entry name" value="Isoleucine--tRNA ligase"/>
    <property type="match status" value="1"/>
</dbReference>
<dbReference type="CDD" id="cd07961">
    <property type="entry name" value="Anticodon_Ia_Ile_ABEc"/>
    <property type="match status" value="1"/>
</dbReference>
<dbReference type="AlphaFoldDB" id="A0A1G2LBK0"/>
<evidence type="ECO:0000256" key="15">
    <source>
        <dbReference type="HAMAP-Rule" id="MF_02003"/>
    </source>
</evidence>
<dbReference type="InterPro" id="IPR002301">
    <property type="entry name" value="Ile-tRNA-ligase"/>
</dbReference>
<evidence type="ECO:0000256" key="9">
    <source>
        <dbReference type="ARBA" id="ARBA00022833"/>
    </source>
</evidence>
<evidence type="ECO:0000259" key="17">
    <source>
        <dbReference type="Pfam" id="PF08264"/>
    </source>
</evidence>
<proteinExistence type="inferred from homology"/>
<dbReference type="Proteomes" id="UP000178977">
    <property type="component" value="Unassembled WGS sequence"/>
</dbReference>
<dbReference type="GO" id="GO:0004822">
    <property type="term" value="F:isoleucine-tRNA ligase activity"/>
    <property type="evidence" value="ECO:0007669"/>
    <property type="project" value="UniProtKB-UniRule"/>
</dbReference>
<comment type="cofactor">
    <cofactor evidence="1 15">
        <name>Zn(2+)</name>
        <dbReference type="ChEBI" id="CHEBI:29105"/>
    </cofactor>
</comment>
<keyword evidence="5 15" id="KW-0963">Cytoplasm</keyword>
<dbReference type="CDD" id="cd07067">
    <property type="entry name" value="HP_PGM_like"/>
    <property type="match status" value="1"/>
</dbReference>
<evidence type="ECO:0000256" key="14">
    <source>
        <dbReference type="ARBA" id="ARBA00048359"/>
    </source>
</evidence>
<feature type="short sequence motif" description="'HIGH' region" evidence="15">
    <location>
        <begin position="51"/>
        <end position="61"/>
    </location>
</feature>
<name>A0A1G2LBK0_9BACT</name>
<gene>
    <name evidence="15" type="primary">ileS</name>
    <name evidence="18" type="ORF">A3A44_01090</name>
</gene>
<dbReference type="SUPFAM" id="SSF50677">
    <property type="entry name" value="ValRS/IleRS/LeuRS editing domain"/>
    <property type="match status" value="1"/>
</dbReference>
<dbReference type="STRING" id="1802281.A3A44_01090"/>
<dbReference type="Pfam" id="PF19302">
    <property type="entry name" value="DUF5915"/>
    <property type="match status" value="1"/>
</dbReference>
<dbReference type="InterPro" id="IPR014729">
    <property type="entry name" value="Rossmann-like_a/b/a_fold"/>
</dbReference>
<dbReference type="GO" id="GO:0006428">
    <property type="term" value="P:isoleucyl-tRNA aminoacylation"/>
    <property type="evidence" value="ECO:0007669"/>
    <property type="project" value="UniProtKB-UniRule"/>
</dbReference>
<dbReference type="PANTHER" id="PTHR42780">
    <property type="entry name" value="SOLEUCYL-TRNA SYNTHETASE"/>
    <property type="match status" value="1"/>
</dbReference>
<feature type="domain" description="Aminoacyl-tRNA synthetase class Ia" evidence="16">
    <location>
        <begin position="21"/>
        <end position="503"/>
    </location>
</feature>
<evidence type="ECO:0000256" key="2">
    <source>
        <dbReference type="ARBA" id="ARBA00004496"/>
    </source>
</evidence>
<dbReference type="EMBL" id="MHQT01000032">
    <property type="protein sequence ID" value="OHA08997.1"/>
    <property type="molecule type" value="Genomic_DNA"/>
</dbReference>
<comment type="function">
    <text evidence="13 15">Catalyzes the attachment of isoleucine to tRNA(Ile). As IleRS can inadvertently accommodate and process structurally similar amino acids such as valine, to avoid such errors it has two additional distinct tRNA(Ile)-dependent editing activities. One activity is designated as 'pretransfer' editing and involves the hydrolysis of activated Val-AMP. The other activity is designated 'posttransfer' editing and involves deacylation of mischarged Val-tRNA(Ile).</text>
</comment>
<protein>
    <recommendedName>
        <fullName evidence="15">Isoleucine--tRNA ligase</fullName>
        <ecNumber evidence="15">6.1.1.5</ecNumber>
    </recommendedName>
    <alternativeName>
        <fullName evidence="15">Isoleucyl-tRNA synthetase</fullName>
        <shortName evidence="15">IleRS</shortName>
    </alternativeName>
</protein>
<dbReference type="GO" id="GO:0005737">
    <property type="term" value="C:cytoplasm"/>
    <property type="evidence" value="ECO:0007669"/>
    <property type="project" value="UniProtKB-SubCell"/>
</dbReference>
<keyword evidence="8 15" id="KW-0547">Nucleotide-binding</keyword>
<comment type="similarity">
    <text evidence="3 15">Belongs to the class-I aminoacyl-tRNA synthetase family. IleS type 2 subfamily.</text>
</comment>
<accession>A0A1G2LBK0</accession>
<keyword evidence="7 15" id="KW-0479">Metal-binding</keyword>
<dbReference type="InterPro" id="IPR033709">
    <property type="entry name" value="Anticodon_Ile_ABEc"/>
</dbReference>
<dbReference type="Pfam" id="PF08264">
    <property type="entry name" value="Anticodon_1"/>
    <property type="match status" value="1"/>
</dbReference>
<feature type="binding site" evidence="15">
    <location>
        <position position="821"/>
    </location>
    <ligand>
        <name>ATP</name>
        <dbReference type="ChEBI" id="CHEBI:30616"/>
    </ligand>
</feature>
<dbReference type="Gene3D" id="3.40.50.620">
    <property type="entry name" value="HUPs"/>
    <property type="match status" value="3"/>
</dbReference>
<comment type="subunit">
    <text evidence="4 15">Monomer.</text>
</comment>
<evidence type="ECO:0000313" key="19">
    <source>
        <dbReference type="Proteomes" id="UP000178977"/>
    </source>
</evidence>
<evidence type="ECO:0000256" key="11">
    <source>
        <dbReference type="ARBA" id="ARBA00022917"/>
    </source>
</evidence>
<dbReference type="InterPro" id="IPR009080">
    <property type="entry name" value="tRNAsynth_Ia_anticodon-bd"/>
</dbReference>
<comment type="caution">
    <text evidence="18">The sequence shown here is derived from an EMBL/GenBank/DDBJ whole genome shotgun (WGS) entry which is preliminary data.</text>
</comment>
<evidence type="ECO:0000259" key="16">
    <source>
        <dbReference type="Pfam" id="PF00133"/>
    </source>
</evidence>
<evidence type="ECO:0000256" key="12">
    <source>
        <dbReference type="ARBA" id="ARBA00023146"/>
    </source>
</evidence>
<dbReference type="HAMAP" id="MF_02003">
    <property type="entry name" value="Ile_tRNA_synth_type2"/>
    <property type="match status" value="1"/>
</dbReference>
<dbReference type="InterPro" id="IPR013155">
    <property type="entry name" value="M/V/L/I-tRNA-synth_anticd-bd"/>
</dbReference>
<dbReference type="SUPFAM" id="SSF52374">
    <property type="entry name" value="Nucleotidylyl transferase"/>
    <property type="match status" value="1"/>
</dbReference>
<evidence type="ECO:0000256" key="8">
    <source>
        <dbReference type="ARBA" id="ARBA00022741"/>
    </source>
</evidence>
<dbReference type="InterPro" id="IPR013078">
    <property type="entry name" value="His_Pase_superF_clade-1"/>
</dbReference>